<dbReference type="InterPro" id="IPR002067">
    <property type="entry name" value="MCP"/>
</dbReference>
<keyword evidence="6 11" id="KW-1133">Transmembrane helix</keyword>
<dbReference type="Gene3D" id="3.10.20.30">
    <property type="match status" value="1"/>
</dbReference>
<dbReference type="EMBL" id="BAABUJ010000056">
    <property type="protein sequence ID" value="GAA5806064.1"/>
    <property type="molecule type" value="Genomic_DNA"/>
</dbReference>
<sequence length="350" mass="39489">MSQVQLLYFAGIKDITGKEHESIDIIKDQTTLSNLSDILISKYGPLFQELLSSSMYAVNMEYIEKNNEADTVLQDKQEVAIIPPVTSGTAALVARLITYPLDTIKTRLQTRHDRHYSPILQDSFPKPPPSSINAFTSLYRGLSITLLFSVPAMTLYLCTYEWVKTLLFLQPLLVHAIAGCFAELVAGLFFTPMEVIKSQLQIDQLETNTTWSLACSIGRQEGLVGFYRGYWITIAVFLPHTVTYFVVYEQLKGLWIVEDQTFIVFLLCAAIASVLSIVVSTPLDIVKTRWQVSAQDVAFQGGPVKIAKQMWKYEGKWRAFTQGMAVRIAWGIPLTTITMAVYEQLIRLHK</sequence>
<keyword evidence="4 9" id="KW-0812">Transmembrane</keyword>
<feature type="transmembrane region" description="Helical" evidence="11">
    <location>
        <begin position="138"/>
        <end position="160"/>
    </location>
</feature>
<evidence type="ECO:0000313" key="12">
    <source>
        <dbReference type="EMBL" id="GAA5806064.1"/>
    </source>
</evidence>
<dbReference type="Gene3D" id="1.50.40.10">
    <property type="entry name" value="Mitochondrial carrier domain"/>
    <property type="match status" value="1"/>
</dbReference>
<evidence type="ECO:0000256" key="9">
    <source>
        <dbReference type="PROSITE-ProRule" id="PRU00282"/>
    </source>
</evidence>
<evidence type="ECO:0000313" key="13">
    <source>
        <dbReference type="Proteomes" id="UP001476247"/>
    </source>
</evidence>
<dbReference type="InterPro" id="IPR023395">
    <property type="entry name" value="MCP_dom_sf"/>
</dbReference>
<keyword evidence="5" id="KW-0677">Repeat</keyword>
<dbReference type="Pfam" id="PF00153">
    <property type="entry name" value="Mito_carr"/>
    <property type="match status" value="3"/>
</dbReference>
<dbReference type="PRINTS" id="PR00926">
    <property type="entry name" value="MITOCARRIER"/>
</dbReference>
<evidence type="ECO:0000256" key="10">
    <source>
        <dbReference type="RuleBase" id="RU000488"/>
    </source>
</evidence>
<comment type="similarity">
    <text evidence="2 10">Belongs to the mitochondrial carrier (TC 2.A.29) family.</text>
</comment>
<keyword evidence="7" id="KW-0496">Mitochondrion</keyword>
<feature type="repeat" description="Solcar" evidence="9">
    <location>
        <begin position="170"/>
        <end position="254"/>
    </location>
</feature>
<accession>A0ABP9YGI5</accession>
<feature type="repeat" description="Solcar" evidence="9">
    <location>
        <begin position="78"/>
        <end position="166"/>
    </location>
</feature>
<dbReference type="PANTHER" id="PTHR45667">
    <property type="entry name" value="S-ADENOSYLMETHIONINE MITOCHONDRIAL CARRIER PROTEIN"/>
    <property type="match status" value="1"/>
</dbReference>
<keyword evidence="8 9" id="KW-0472">Membrane</keyword>
<evidence type="ECO:0000256" key="3">
    <source>
        <dbReference type="ARBA" id="ARBA00022448"/>
    </source>
</evidence>
<feature type="transmembrane region" description="Helical" evidence="11">
    <location>
        <begin position="229"/>
        <end position="248"/>
    </location>
</feature>
<comment type="subcellular location">
    <subcellularLocation>
        <location evidence="1">Mitochondrion membrane</location>
        <topology evidence="1">Multi-pass membrane protein</topology>
    </subcellularLocation>
</comment>
<keyword evidence="13" id="KW-1185">Reference proteome</keyword>
<name>A0ABP9YGI5_9FUNG</name>
<dbReference type="SUPFAM" id="SSF54285">
    <property type="entry name" value="MoaD/ThiS"/>
    <property type="match status" value="1"/>
</dbReference>
<reference evidence="12 13" key="1">
    <citation type="submission" date="2024-04" db="EMBL/GenBank/DDBJ databases">
        <title>genome sequences of Mucor flavus KT1a and Helicostylum pulchrum KT1b strains isolation_sourced from the surface of a dry-aged beef.</title>
        <authorList>
            <person name="Toyotome T."/>
            <person name="Hosono M."/>
            <person name="Torimaru M."/>
            <person name="Fukuda K."/>
            <person name="Mikami N."/>
        </authorList>
    </citation>
    <scope>NUCLEOTIDE SEQUENCE [LARGE SCALE GENOMIC DNA]</scope>
    <source>
        <strain evidence="12 13">KT1b</strain>
    </source>
</reference>
<protein>
    <submittedName>
        <fullName evidence="12">Uncharacterized protein</fullName>
    </submittedName>
</protein>
<evidence type="ECO:0000256" key="2">
    <source>
        <dbReference type="ARBA" id="ARBA00006375"/>
    </source>
</evidence>
<evidence type="ECO:0000256" key="6">
    <source>
        <dbReference type="ARBA" id="ARBA00022989"/>
    </source>
</evidence>
<feature type="transmembrane region" description="Helical" evidence="11">
    <location>
        <begin position="260"/>
        <end position="279"/>
    </location>
</feature>
<gene>
    <name evidence="12" type="ORF">HPULCUR_011592</name>
</gene>
<evidence type="ECO:0000256" key="7">
    <source>
        <dbReference type="ARBA" id="ARBA00023128"/>
    </source>
</evidence>
<dbReference type="CDD" id="cd00754">
    <property type="entry name" value="Ubl_MoaD"/>
    <property type="match status" value="1"/>
</dbReference>
<proteinExistence type="inferred from homology"/>
<dbReference type="Proteomes" id="UP001476247">
    <property type="component" value="Unassembled WGS sequence"/>
</dbReference>
<organism evidence="12 13">
    <name type="scientific">Helicostylum pulchrum</name>
    <dbReference type="NCBI Taxonomy" id="562976"/>
    <lineage>
        <taxon>Eukaryota</taxon>
        <taxon>Fungi</taxon>
        <taxon>Fungi incertae sedis</taxon>
        <taxon>Mucoromycota</taxon>
        <taxon>Mucoromycotina</taxon>
        <taxon>Mucoromycetes</taxon>
        <taxon>Mucorales</taxon>
        <taxon>Mucorineae</taxon>
        <taxon>Mucoraceae</taxon>
        <taxon>Helicostylum</taxon>
    </lineage>
</organism>
<dbReference type="PROSITE" id="PS50920">
    <property type="entry name" value="SOLCAR"/>
    <property type="match status" value="3"/>
</dbReference>
<dbReference type="InterPro" id="IPR018108">
    <property type="entry name" value="MCP_transmembrane"/>
</dbReference>
<evidence type="ECO:0000256" key="4">
    <source>
        <dbReference type="ARBA" id="ARBA00022692"/>
    </source>
</evidence>
<dbReference type="InterPro" id="IPR012675">
    <property type="entry name" value="Beta-grasp_dom_sf"/>
</dbReference>
<keyword evidence="3 10" id="KW-0813">Transport</keyword>
<evidence type="ECO:0000256" key="1">
    <source>
        <dbReference type="ARBA" id="ARBA00004225"/>
    </source>
</evidence>
<dbReference type="SUPFAM" id="SSF103506">
    <property type="entry name" value="Mitochondrial carrier"/>
    <property type="match status" value="1"/>
</dbReference>
<evidence type="ECO:0000256" key="5">
    <source>
        <dbReference type="ARBA" id="ARBA00022737"/>
    </source>
</evidence>
<dbReference type="InterPro" id="IPR016155">
    <property type="entry name" value="Mopterin_synth/thiamin_S_b"/>
</dbReference>
<evidence type="ECO:0000256" key="11">
    <source>
        <dbReference type="SAM" id="Phobius"/>
    </source>
</evidence>
<feature type="repeat" description="Solcar" evidence="9">
    <location>
        <begin position="260"/>
        <end position="348"/>
    </location>
</feature>
<feature type="transmembrane region" description="Helical" evidence="11">
    <location>
        <begin position="172"/>
        <end position="190"/>
    </location>
</feature>
<comment type="caution">
    <text evidence="12">The sequence shown here is derived from an EMBL/GenBank/DDBJ whole genome shotgun (WGS) entry which is preliminary data.</text>
</comment>
<evidence type="ECO:0000256" key="8">
    <source>
        <dbReference type="ARBA" id="ARBA00023136"/>
    </source>
</evidence>